<dbReference type="AlphaFoldDB" id="A0A378LNT6"/>
<proteinExistence type="predicted"/>
<keyword evidence="3" id="KW-1185">Reference proteome</keyword>
<protein>
    <submittedName>
        <fullName evidence="2">Uncharacterized protein</fullName>
    </submittedName>
</protein>
<dbReference type="STRING" id="1122170.GCA_000701265_03128"/>
<name>A0A378LNT6_9GAMM</name>
<feature type="region of interest" description="Disordered" evidence="1">
    <location>
        <begin position="173"/>
        <end position="207"/>
    </location>
</feature>
<accession>A0A378LNT6</accession>
<sequence>MLEKEKVKQVPKLITLSAKALYKSDPIQFFTFYKNKELPIAIEDTYVNEPLQKMVQKQEEVYLKKIAKRKEKVDYKATNLEKNCFFRNCTALTMTSLGGGIHLGVYYILRASGASFSTTLTFLSTIPATLVVAACFSPCANYLFAKAVAQCTTPGVTDNVIDLHQIVIESSSVSFSKPPTPKESWDSKNSDKDEILEEHENASNFNM</sequence>
<reference evidence="2 3" key="1">
    <citation type="submission" date="2018-06" db="EMBL/GenBank/DDBJ databases">
        <authorList>
            <consortium name="Pathogen Informatics"/>
            <person name="Doyle S."/>
        </authorList>
    </citation>
    <scope>NUCLEOTIDE SEQUENCE [LARGE SCALE GENOMIC DNA]</scope>
    <source>
        <strain evidence="2 3">NCTC11532</strain>
    </source>
</reference>
<evidence type="ECO:0000313" key="2">
    <source>
        <dbReference type="EMBL" id="STY28645.1"/>
    </source>
</evidence>
<dbReference type="Proteomes" id="UP000255297">
    <property type="component" value="Unassembled WGS sequence"/>
</dbReference>
<dbReference type="OrthoDB" id="5650612at2"/>
<feature type="compositionally biased region" description="Basic and acidic residues" evidence="1">
    <location>
        <begin position="183"/>
        <end position="201"/>
    </location>
</feature>
<dbReference type="EMBL" id="UGPB01000001">
    <property type="protein sequence ID" value="STY28645.1"/>
    <property type="molecule type" value="Genomic_DNA"/>
</dbReference>
<evidence type="ECO:0000313" key="3">
    <source>
        <dbReference type="Proteomes" id="UP000255297"/>
    </source>
</evidence>
<dbReference type="RefSeq" id="WP_051635644.1">
    <property type="nucleotide sequence ID" value="NZ_CAAAIS010000011.1"/>
</dbReference>
<organism evidence="2 3">
    <name type="scientific">Legionella wadsworthii</name>
    <dbReference type="NCBI Taxonomy" id="28088"/>
    <lineage>
        <taxon>Bacteria</taxon>
        <taxon>Pseudomonadati</taxon>
        <taxon>Pseudomonadota</taxon>
        <taxon>Gammaproteobacteria</taxon>
        <taxon>Legionellales</taxon>
        <taxon>Legionellaceae</taxon>
        <taxon>Legionella</taxon>
    </lineage>
</organism>
<gene>
    <name evidence="2" type="ORF">NCTC11532_00820</name>
</gene>
<evidence type="ECO:0000256" key="1">
    <source>
        <dbReference type="SAM" id="MobiDB-lite"/>
    </source>
</evidence>